<accession>A9D8Q9</accession>
<dbReference type="AlphaFoldDB" id="A9D8Q9"/>
<keyword evidence="2" id="KW-1185">Reference proteome</keyword>
<dbReference type="PANTHER" id="PTHR33361:SF2">
    <property type="entry name" value="DUF885 DOMAIN-CONTAINING PROTEIN"/>
    <property type="match status" value="1"/>
</dbReference>
<comment type="caution">
    <text evidence="1">The sequence shown here is derived from an EMBL/GenBank/DDBJ whole genome shotgun (WGS) entry which is preliminary data.</text>
</comment>
<evidence type="ECO:0000313" key="1">
    <source>
        <dbReference type="EMBL" id="EDQ00850.1"/>
    </source>
</evidence>
<proteinExistence type="predicted"/>
<dbReference type="Proteomes" id="UP000005839">
    <property type="component" value="Unassembled WGS sequence"/>
</dbReference>
<dbReference type="STRING" id="314608.KT99_05137"/>
<gene>
    <name evidence="1" type="ORF">KT99_05137</name>
</gene>
<dbReference type="EMBL" id="ABIC01000015">
    <property type="protein sequence ID" value="EDQ00850.1"/>
    <property type="molecule type" value="Genomic_DNA"/>
</dbReference>
<evidence type="ECO:0000313" key="2">
    <source>
        <dbReference type="Proteomes" id="UP000005839"/>
    </source>
</evidence>
<reference evidence="1 2" key="1">
    <citation type="submission" date="2007-10" db="EMBL/GenBank/DDBJ databases">
        <authorList>
            <person name="Yayanos A."/>
            <person name="Ferriera S."/>
            <person name="Johnson J."/>
            <person name="Kravitz S."/>
            <person name="Halpern A."/>
            <person name="Remington K."/>
            <person name="Beeson K."/>
            <person name="Tran B."/>
            <person name="Rogers Y.-H."/>
            <person name="Friedman R."/>
            <person name="Venter J.C."/>
        </authorList>
    </citation>
    <scope>NUCLEOTIDE SEQUENCE [LARGE SCALE GENOMIC DNA]</scope>
    <source>
        <strain evidence="1 2">KT99</strain>
    </source>
</reference>
<protein>
    <submittedName>
        <fullName evidence="1">Uncharacterized protein</fullName>
    </submittedName>
</protein>
<dbReference type="PANTHER" id="PTHR33361">
    <property type="entry name" value="GLR0591 PROTEIN"/>
    <property type="match status" value="1"/>
</dbReference>
<name>A9D8Q9_9GAMM</name>
<organism evidence="1 2">
    <name type="scientific">Shewanella benthica KT99</name>
    <dbReference type="NCBI Taxonomy" id="314608"/>
    <lineage>
        <taxon>Bacteria</taxon>
        <taxon>Pseudomonadati</taxon>
        <taxon>Pseudomonadota</taxon>
        <taxon>Gammaproteobacteria</taxon>
        <taxon>Alteromonadales</taxon>
        <taxon>Shewanellaceae</taxon>
        <taxon>Shewanella</taxon>
    </lineage>
</organism>
<dbReference type="InterPro" id="IPR010281">
    <property type="entry name" value="DUF885"/>
</dbReference>
<dbReference type="Pfam" id="PF05960">
    <property type="entry name" value="DUF885"/>
    <property type="match status" value="1"/>
</dbReference>
<sequence>MAWELGFQDDPFDNIGRLQAELFRGVRLVVDTGIHHKRWTREEAIEYMKLNTGMADSDVVSEIERYIVMPGQATSYKIGMMKILSLREKAKLALAPKLDILLGKEKPCSIISCC</sequence>